<dbReference type="SUPFAM" id="SSF46785">
    <property type="entry name" value="Winged helix' DNA-binding domain"/>
    <property type="match status" value="1"/>
</dbReference>
<evidence type="ECO:0000259" key="4">
    <source>
        <dbReference type="PROSITE" id="PS50949"/>
    </source>
</evidence>
<dbReference type="RefSeq" id="WP_195899146.1">
    <property type="nucleotide sequence ID" value="NZ_JADOGI010000115.1"/>
</dbReference>
<dbReference type="InterPro" id="IPR036388">
    <property type="entry name" value="WH-like_DNA-bd_sf"/>
</dbReference>
<proteinExistence type="predicted"/>
<dbReference type="Pfam" id="PF07729">
    <property type="entry name" value="FCD"/>
    <property type="match status" value="1"/>
</dbReference>
<evidence type="ECO:0000313" key="5">
    <source>
        <dbReference type="EMBL" id="MBF8190222.1"/>
    </source>
</evidence>
<keyword evidence="1" id="KW-0805">Transcription regulation</keyword>
<dbReference type="SMART" id="SM00895">
    <property type="entry name" value="FCD"/>
    <property type="match status" value="1"/>
</dbReference>
<dbReference type="Proteomes" id="UP000605361">
    <property type="component" value="Unassembled WGS sequence"/>
</dbReference>
<dbReference type="PROSITE" id="PS50949">
    <property type="entry name" value="HTH_GNTR"/>
    <property type="match status" value="1"/>
</dbReference>
<dbReference type="PANTHER" id="PTHR43537:SF44">
    <property type="entry name" value="GNTR FAMILY REGULATORY PROTEIN"/>
    <property type="match status" value="1"/>
</dbReference>
<keyword evidence="2" id="KW-0238">DNA-binding</keyword>
<gene>
    <name evidence="5" type="ORF">ITP53_31755</name>
</gene>
<evidence type="ECO:0000313" key="6">
    <source>
        <dbReference type="Proteomes" id="UP000605361"/>
    </source>
</evidence>
<dbReference type="InterPro" id="IPR011711">
    <property type="entry name" value="GntR_C"/>
</dbReference>
<reference evidence="5" key="1">
    <citation type="submission" date="2020-11" db="EMBL/GenBank/DDBJ databases">
        <title>Whole-genome analyses of Nonomuraea sp. K274.</title>
        <authorList>
            <person name="Veyisoglu A."/>
        </authorList>
    </citation>
    <scope>NUCLEOTIDE SEQUENCE</scope>
    <source>
        <strain evidence="5">K274</strain>
    </source>
</reference>
<dbReference type="Gene3D" id="1.20.120.530">
    <property type="entry name" value="GntR ligand-binding domain-like"/>
    <property type="match status" value="1"/>
</dbReference>
<dbReference type="InterPro" id="IPR000524">
    <property type="entry name" value="Tscrpt_reg_HTH_GntR"/>
</dbReference>
<dbReference type="PRINTS" id="PR00035">
    <property type="entry name" value="HTHGNTR"/>
</dbReference>
<dbReference type="GO" id="GO:0003700">
    <property type="term" value="F:DNA-binding transcription factor activity"/>
    <property type="evidence" value="ECO:0007669"/>
    <property type="project" value="InterPro"/>
</dbReference>
<protein>
    <submittedName>
        <fullName evidence="5">FadR family transcriptional regulator</fullName>
    </submittedName>
</protein>
<keyword evidence="3" id="KW-0804">Transcription</keyword>
<accession>A0A931F225</accession>
<dbReference type="GO" id="GO:0003677">
    <property type="term" value="F:DNA binding"/>
    <property type="evidence" value="ECO:0007669"/>
    <property type="project" value="UniProtKB-KW"/>
</dbReference>
<dbReference type="SUPFAM" id="SSF48008">
    <property type="entry name" value="GntR ligand-binding domain-like"/>
    <property type="match status" value="1"/>
</dbReference>
<dbReference type="Pfam" id="PF00392">
    <property type="entry name" value="GntR"/>
    <property type="match status" value="1"/>
</dbReference>
<dbReference type="InterPro" id="IPR008920">
    <property type="entry name" value="TF_FadR/GntR_C"/>
</dbReference>
<dbReference type="AlphaFoldDB" id="A0A931F225"/>
<evidence type="ECO:0000256" key="2">
    <source>
        <dbReference type="ARBA" id="ARBA00023125"/>
    </source>
</evidence>
<dbReference type="CDD" id="cd07377">
    <property type="entry name" value="WHTH_GntR"/>
    <property type="match status" value="1"/>
</dbReference>
<keyword evidence="6" id="KW-1185">Reference proteome</keyword>
<evidence type="ECO:0000256" key="1">
    <source>
        <dbReference type="ARBA" id="ARBA00023015"/>
    </source>
</evidence>
<feature type="domain" description="HTH gntR-type" evidence="4">
    <location>
        <begin position="1"/>
        <end position="69"/>
    </location>
</feature>
<dbReference type="Gene3D" id="1.10.10.10">
    <property type="entry name" value="Winged helix-like DNA-binding domain superfamily/Winged helix DNA-binding domain"/>
    <property type="match status" value="1"/>
</dbReference>
<dbReference type="SMART" id="SM00345">
    <property type="entry name" value="HTH_GNTR"/>
    <property type="match status" value="1"/>
</dbReference>
<dbReference type="PANTHER" id="PTHR43537">
    <property type="entry name" value="TRANSCRIPTIONAL REGULATOR, GNTR FAMILY"/>
    <property type="match status" value="1"/>
</dbReference>
<comment type="caution">
    <text evidence="5">The sequence shown here is derived from an EMBL/GenBank/DDBJ whole genome shotgun (WGS) entry which is preliminary data.</text>
</comment>
<dbReference type="InterPro" id="IPR036390">
    <property type="entry name" value="WH_DNA-bd_sf"/>
</dbReference>
<sequence length="233" mass="25870">MTLAESIAERLFQEIIEGRLSPSRPLPPEGELASCYTVSRLTIREAIRILRTQNVVRIRRGRGTEVNPPEEWTSLEAVVRASATPSSNLGLVPERLLEARRMIEIGAVQLAAERRSDDDLVQLGVQLEEMRAASADGDVTRFVDADIRFHDVIMHASGNVFVPLLFGPFGPLLIEARRQTSAVPEIQRNAIEQHGKIISALTAGDSEMARLAMEAHMQQTQRDLRQHVLDGHA</sequence>
<dbReference type="EMBL" id="JADOGI010000115">
    <property type="protein sequence ID" value="MBF8190222.1"/>
    <property type="molecule type" value="Genomic_DNA"/>
</dbReference>
<organism evidence="5 6">
    <name type="scientific">Nonomuraea cypriaca</name>
    <dbReference type="NCBI Taxonomy" id="1187855"/>
    <lineage>
        <taxon>Bacteria</taxon>
        <taxon>Bacillati</taxon>
        <taxon>Actinomycetota</taxon>
        <taxon>Actinomycetes</taxon>
        <taxon>Streptosporangiales</taxon>
        <taxon>Streptosporangiaceae</taxon>
        <taxon>Nonomuraea</taxon>
    </lineage>
</organism>
<evidence type="ECO:0000256" key="3">
    <source>
        <dbReference type="ARBA" id="ARBA00023163"/>
    </source>
</evidence>
<name>A0A931F225_9ACTN</name>